<dbReference type="InterPro" id="IPR009078">
    <property type="entry name" value="Ferritin-like_SF"/>
</dbReference>
<sequence>MNPFQQQAKEITKIYKNWKSINVKPYDKETVDPYTRVRIILMNGTEFESVWNTSRLTRQCANNDVRRAMALIRRGEQQQQKRIANLKPRNESMLEHTIGYEQLAVDLTAILAQREKNEYVKHQLDFALLEDFDHLYRYADLLDYERGIHAEKLVGKYTEIMPGRPTVAEPRSPQDDVRAYINNFLSDPITRLNVNIITAAEQQTMNYYMNIANLYESELGRRLYSEIAMIEEQHVTGYGCLKDPAPDLFECMVMHEYTEAYLYWSCYNDETDARIKEIWLMHFEEELSHLHFACSLMEKYEGRVWQQLFPEGGEFPQLLNFAPQKEYVREVLKSVRLTANGEGYEEVDKLPGNFRFFTYNKGVSGNVKGLASHMVIEKTIGKFGRDYRCTDKPHPVRALDDTKKDNTEIARVQGA</sequence>
<evidence type="ECO:0000313" key="2">
    <source>
        <dbReference type="Proteomes" id="UP000824204"/>
    </source>
</evidence>
<protein>
    <recommendedName>
        <fullName evidence="3">Ferritin-like domain-containing protein</fullName>
    </recommendedName>
</protein>
<reference evidence="1" key="2">
    <citation type="submission" date="2021-04" db="EMBL/GenBank/DDBJ databases">
        <authorList>
            <person name="Gilroy R."/>
        </authorList>
    </citation>
    <scope>NUCLEOTIDE SEQUENCE</scope>
    <source>
        <strain evidence="1">811</strain>
    </source>
</reference>
<dbReference type="Proteomes" id="UP000824204">
    <property type="component" value="Unassembled WGS sequence"/>
</dbReference>
<dbReference type="EMBL" id="DXFX01000072">
    <property type="protein sequence ID" value="HIX07951.1"/>
    <property type="molecule type" value="Genomic_DNA"/>
</dbReference>
<evidence type="ECO:0000313" key="1">
    <source>
        <dbReference type="EMBL" id="HIX07951.1"/>
    </source>
</evidence>
<evidence type="ECO:0008006" key="3">
    <source>
        <dbReference type="Google" id="ProtNLM"/>
    </source>
</evidence>
<dbReference type="SUPFAM" id="SSF47240">
    <property type="entry name" value="Ferritin-like"/>
    <property type="match status" value="2"/>
</dbReference>
<proteinExistence type="predicted"/>
<organism evidence="1 2">
    <name type="scientific">Candidatus Borkfalkia faecipullorum</name>
    <dbReference type="NCBI Taxonomy" id="2838510"/>
    <lineage>
        <taxon>Bacteria</taxon>
        <taxon>Bacillati</taxon>
        <taxon>Bacillota</taxon>
        <taxon>Clostridia</taxon>
        <taxon>Christensenellales</taxon>
        <taxon>Christensenellaceae</taxon>
        <taxon>Candidatus Borkfalkia</taxon>
    </lineage>
</organism>
<name>A0A9D1V8H8_9FIRM</name>
<reference evidence="1" key="1">
    <citation type="journal article" date="2021" name="PeerJ">
        <title>Extensive microbial diversity within the chicken gut microbiome revealed by metagenomics and culture.</title>
        <authorList>
            <person name="Gilroy R."/>
            <person name="Ravi A."/>
            <person name="Getino M."/>
            <person name="Pursley I."/>
            <person name="Horton D.L."/>
            <person name="Alikhan N.F."/>
            <person name="Baker D."/>
            <person name="Gharbi K."/>
            <person name="Hall N."/>
            <person name="Watson M."/>
            <person name="Adriaenssens E.M."/>
            <person name="Foster-Nyarko E."/>
            <person name="Jarju S."/>
            <person name="Secka A."/>
            <person name="Antonio M."/>
            <person name="Oren A."/>
            <person name="Chaudhuri R.R."/>
            <person name="La Ragione R."/>
            <person name="Hildebrand F."/>
            <person name="Pallen M.J."/>
        </authorList>
    </citation>
    <scope>NUCLEOTIDE SEQUENCE</scope>
    <source>
        <strain evidence="1">811</strain>
    </source>
</reference>
<dbReference type="AlphaFoldDB" id="A0A9D1V8H8"/>
<accession>A0A9D1V8H8</accession>
<comment type="caution">
    <text evidence="1">The sequence shown here is derived from an EMBL/GenBank/DDBJ whole genome shotgun (WGS) entry which is preliminary data.</text>
</comment>
<gene>
    <name evidence="1" type="ORF">H9741_05745</name>
</gene>